<keyword evidence="2" id="KW-1003">Cell membrane</keyword>
<proteinExistence type="predicted"/>
<dbReference type="AlphaFoldDB" id="A0A7C5Q9E6"/>
<dbReference type="GO" id="GO:0071555">
    <property type="term" value="P:cell wall organization"/>
    <property type="evidence" value="ECO:0007669"/>
    <property type="project" value="TreeGrafter"/>
</dbReference>
<evidence type="ECO:0000256" key="1">
    <source>
        <dbReference type="ARBA" id="ARBA00004651"/>
    </source>
</evidence>
<dbReference type="GO" id="GO:0044038">
    <property type="term" value="P:cell wall macromolecule biosynthetic process"/>
    <property type="evidence" value="ECO:0007669"/>
    <property type="project" value="TreeGrafter"/>
</dbReference>
<comment type="caution">
    <text evidence="9">The sequence shown here is derived from an EMBL/GenBank/DDBJ whole genome shotgun (WGS) entry which is preliminary data.</text>
</comment>
<evidence type="ECO:0000256" key="6">
    <source>
        <dbReference type="ARBA" id="ARBA00023136"/>
    </source>
</evidence>
<feature type="transmembrane region" description="Helical" evidence="8">
    <location>
        <begin position="181"/>
        <end position="201"/>
    </location>
</feature>
<evidence type="ECO:0000256" key="5">
    <source>
        <dbReference type="ARBA" id="ARBA00022989"/>
    </source>
</evidence>
<feature type="transmembrane region" description="Helical" evidence="8">
    <location>
        <begin position="297"/>
        <end position="317"/>
    </location>
</feature>
<evidence type="ECO:0000256" key="3">
    <source>
        <dbReference type="ARBA" id="ARBA00022679"/>
    </source>
</evidence>
<feature type="transmembrane region" description="Helical" evidence="8">
    <location>
        <begin position="237"/>
        <end position="255"/>
    </location>
</feature>
<dbReference type="Pfam" id="PF00953">
    <property type="entry name" value="Glycos_transf_4"/>
    <property type="match status" value="1"/>
</dbReference>
<keyword evidence="6 8" id="KW-0472">Membrane</keyword>
<keyword evidence="3" id="KW-0808">Transferase</keyword>
<feature type="transmembrane region" description="Helical" evidence="8">
    <location>
        <begin position="213"/>
        <end position="231"/>
    </location>
</feature>
<feature type="transmembrane region" description="Helical" evidence="8">
    <location>
        <begin position="128"/>
        <end position="149"/>
    </location>
</feature>
<feature type="transmembrane region" description="Helical" evidence="8">
    <location>
        <begin position="45"/>
        <end position="62"/>
    </location>
</feature>
<dbReference type="PANTHER" id="PTHR22926">
    <property type="entry name" value="PHOSPHO-N-ACETYLMURAMOYL-PENTAPEPTIDE-TRANSFERASE"/>
    <property type="match status" value="1"/>
</dbReference>
<dbReference type="EMBL" id="DRNB01000145">
    <property type="protein sequence ID" value="HHJ64039.1"/>
    <property type="molecule type" value="Genomic_DNA"/>
</dbReference>
<feature type="transmembrane region" description="Helical" evidence="8">
    <location>
        <begin position="323"/>
        <end position="340"/>
    </location>
</feature>
<dbReference type="Proteomes" id="UP000885792">
    <property type="component" value="Unassembled WGS sequence"/>
</dbReference>
<sequence length="359" mass="40560">MLYLIIAFLASFLLCVFLIKLGFFHDTGEGPQKFHEKPTPRTGGIAIYLSLLLVSLSFYGAGKSFAKEFLLFLISAFPVFVGGILEDTTRRVAPKWRLLGGVFSGALAFLLLSASVTRVDLPLFDDLLKLSAVSFVFTSFAVAGVSHAFNIIDGFNGLASGVAILVFGAYAYVSFLKGDYFLLYLSLTALSATLGFFLWNYPNGHIFLGDGGAYFLGFTAAVTGVLLVSRYPDVSPWFPFLLVLYPVWETLFSVYRRRFLKNYSPHLPDALHFHQLVYRRVVKLFLGRVVNPTERNYYTSPFLWILELVCFIPAVLFWNSTSVLVLCSLGFVVFYTWLYFRIVRFRTPRFFVKKVFRAS</sequence>
<keyword evidence="5 8" id="KW-1133">Transmembrane helix</keyword>
<protein>
    <submittedName>
        <fullName evidence="9">Glycosyltransferase</fullName>
    </submittedName>
</protein>
<feature type="transmembrane region" description="Helical" evidence="8">
    <location>
        <begin position="156"/>
        <end position="175"/>
    </location>
</feature>
<evidence type="ECO:0000256" key="4">
    <source>
        <dbReference type="ARBA" id="ARBA00022692"/>
    </source>
</evidence>
<gene>
    <name evidence="9" type="ORF">ENJ61_03940</name>
</gene>
<comment type="subcellular location">
    <subcellularLocation>
        <location evidence="1">Cell membrane</location>
        <topology evidence="1">Multi-pass membrane protein</topology>
    </subcellularLocation>
</comment>
<dbReference type="CDD" id="cd06912">
    <property type="entry name" value="GT_MraY_like"/>
    <property type="match status" value="1"/>
</dbReference>
<dbReference type="GO" id="GO:0005886">
    <property type="term" value="C:plasma membrane"/>
    <property type="evidence" value="ECO:0007669"/>
    <property type="project" value="UniProtKB-SubCell"/>
</dbReference>
<feature type="binding site" evidence="7">
    <location>
        <position position="210"/>
    </location>
    <ligand>
        <name>Mg(2+)</name>
        <dbReference type="ChEBI" id="CHEBI:18420"/>
    </ligand>
</feature>
<evidence type="ECO:0000256" key="8">
    <source>
        <dbReference type="SAM" id="Phobius"/>
    </source>
</evidence>
<dbReference type="GO" id="GO:0046872">
    <property type="term" value="F:metal ion binding"/>
    <property type="evidence" value="ECO:0007669"/>
    <property type="project" value="UniProtKB-KW"/>
</dbReference>
<accession>A0A7C5Q9E6</accession>
<name>A0A7C5Q9E6_AQUAO</name>
<dbReference type="PANTHER" id="PTHR22926:SF3">
    <property type="entry name" value="UNDECAPRENYL-PHOSPHATE ALPHA-N-ACETYLGLUCOSAMINYL 1-PHOSPHATE TRANSFERASE"/>
    <property type="match status" value="1"/>
</dbReference>
<evidence type="ECO:0000313" key="9">
    <source>
        <dbReference type="EMBL" id="HHJ64039.1"/>
    </source>
</evidence>
<dbReference type="GO" id="GO:0009103">
    <property type="term" value="P:lipopolysaccharide biosynthetic process"/>
    <property type="evidence" value="ECO:0007669"/>
    <property type="project" value="TreeGrafter"/>
</dbReference>
<organism evidence="9">
    <name type="scientific">Aquifex aeolicus</name>
    <dbReference type="NCBI Taxonomy" id="63363"/>
    <lineage>
        <taxon>Bacteria</taxon>
        <taxon>Pseudomonadati</taxon>
        <taxon>Aquificota</taxon>
        <taxon>Aquificia</taxon>
        <taxon>Aquificales</taxon>
        <taxon>Aquificaceae</taxon>
        <taxon>Aquifex</taxon>
    </lineage>
</organism>
<dbReference type="GO" id="GO:0016780">
    <property type="term" value="F:phosphotransferase activity, for other substituted phosphate groups"/>
    <property type="evidence" value="ECO:0007669"/>
    <property type="project" value="InterPro"/>
</dbReference>
<keyword evidence="4 8" id="KW-0812">Transmembrane</keyword>
<dbReference type="InterPro" id="IPR000715">
    <property type="entry name" value="Glycosyl_transferase_4"/>
</dbReference>
<feature type="binding site" evidence="7">
    <location>
        <position position="150"/>
    </location>
    <ligand>
        <name>Mg(2+)</name>
        <dbReference type="ChEBI" id="CHEBI:18420"/>
    </ligand>
</feature>
<keyword evidence="7" id="KW-0479">Metal-binding</keyword>
<keyword evidence="7" id="KW-0460">Magnesium</keyword>
<feature type="transmembrane region" description="Helical" evidence="8">
    <location>
        <begin position="6"/>
        <end position="24"/>
    </location>
</feature>
<evidence type="ECO:0000256" key="7">
    <source>
        <dbReference type="PIRSR" id="PIRSR600715-1"/>
    </source>
</evidence>
<feature type="transmembrane region" description="Helical" evidence="8">
    <location>
        <begin position="98"/>
        <end position="116"/>
    </location>
</feature>
<comment type="cofactor">
    <cofactor evidence="7">
        <name>Mg(2+)</name>
        <dbReference type="ChEBI" id="CHEBI:18420"/>
    </cofactor>
</comment>
<evidence type="ECO:0000256" key="2">
    <source>
        <dbReference type="ARBA" id="ARBA00022475"/>
    </source>
</evidence>
<reference evidence="9" key="1">
    <citation type="journal article" date="2020" name="mSystems">
        <title>Genome- and Community-Level Interaction Insights into Carbon Utilization and Element Cycling Functions of Hydrothermarchaeota in Hydrothermal Sediment.</title>
        <authorList>
            <person name="Zhou Z."/>
            <person name="Liu Y."/>
            <person name="Xu W."/>
            <person name="Pan J."/>
            <person name="Luo Z.H."/>
            <person name="Li M."/>
        </authorList>
    </citation>
    <scope>NUCLEOTIDE SEQUENCE [LARGE SCALE GENOMIC DNA]</scope>
    <source>
        <strain evidence="9">HyVt-501</strain>
    </source>
</reference>